<dbReference type="PANTHER" id="PTHR43798">
    <property type="entry name" value="MONOACYLGLYCEROL LIPASE"/>
    <property type="match status" value="1"/>
</dbReference>
<evidence type="ECO:0000313" key="2">
    <source>
        <dbReference type="EMBL" id="SFI84935.1"/>
    </source>
</evidence>
<dbReference type="InterPro" id="IPR029058">
    <property type="entry name" value="AB_hydrolase_fold"/>
</dbReference>
<feature type="domain" description="AB hydrolase-1" evidence="1">
    <location>
        <begin position="7"/>
        <end position="111"/>
    </location>
</feature>
<evidence type="ECO:0000259" key="1">
    <source>
        <dbReference type="Pfam" id="PF00561"/>
    </source>
</evidence>
<dbReference type="EMBL" id="FORA01000002">
    <property type="protein sequence ID" value="SFI84935.1"/>
    <property type="molecule type" value="Genomic_DNA"/>
</dbReference>
<gene>
    <name evidence="2" type="ORF">SAMN04488095_1553</name>
</gene>
<dbReference type="Proteomes" id="UP000199110">
    <property type="component" value="Unassembled WGS sequence"/>
</dbReference>
<accession>A0A1I3LKD7</accession>
<dbReference type="InterPro" id="IPR000073">
    <property type="entry name" value="AB_hydrolase_1"/>
</dbReference>
<dbReference type="AlphaFoldDB" id="A0A1I3LKD7"/>
<dbReference type="Gene3D" id="3.40.50.1820">
    <property type="entry name" value="alpha/beta hydrolase"/>
    <property type="match status" value="1"/>
</dbReference>
<protein>
    <submittedName>
        <fullName evidence="2">Pimeloyl-ACP methyl ester carboxylesterase</fullName>
    </submittedName>
</protein>
<dbReference type="GO" id="GO:0016020">
    <property type="term" value="C:membrane"/>
    <property type="evidence" value="ECO:0007669"/>
    <property type="project" value="TreeGrafter"/>
</dbReference>
<dbReference type="RefSeq" id="WP_175484829.1">
    <property type="nucleotide sequence ID" value="NZ_FORA01000002.1"/>
</dbReference>
<evidence type="ECO:0000313" key="3">
    <source>
        <dbReference type="Proteomes" id="UP000199110"/>
    </source>
</evidence>
<sequence>MTASRDVLALHCGLASGAAWRGVQAALPGRRLICPDLPGHGAAADWDRQVDFQTQALADVLAALPDAPVDVIGHSFGGCLALRLLADHPARVRSLILFEPVMFAAADPADRLAHTAEMAPFARFLDADDRVGAAAFFHDLWGDGRPFAAMSDRAQAYIAARIHLIRACEPSILDDVHGVLDRLPALSVPCLILTRHAPPPIVGQIAAGLSARLSASVEDLGQGHLTPLTEPASLAARAQAFWGE</sequence>
<dbReference type="PRINTS" id="PR00111">
    <property type="entry name" value="ABHYDROLASE"/>
</dbReference>
<dbReference type="Pfam" id="PF00561">
    <property type="entry name" value="Abhydrolase_1"/>
    <property type="match status" value="1"/>
</dbReference>
<dbReference type="PANTHER" id="PTHR43798:SF33">
    <property type="entry name" value="HYDROLASE, PUTATIVE (AFU_ORTHOLOGUE AFUA_2G14860)-RELATED"/>
    <property type="match status" value="1"/>
</dbReference>
<dbReference type="SUPFAM" id="SSF53474">
    <property type="entry name" value="alpha/beta-Hydrolases"/>
    <property type="match status" value="1"/>
</dbReference>
<reference evidence="2 3" key="1">
    <citation type="submission" date="2016-10" db="EMBL/GenBank/DDBJ databases">
        <authorList>
            <person name="de Groot N.N."/>
        </authorList>
    </citation>
    <scope>NUCLEOTIDE SEQUENCE [LARGE SCALE GENOMIC DNA]</scope>
    <source>
        <strain evidence="2 3">DSM 19073</strain>
    </source>
</reference>
<name>A0A1I3LKD7_9RHOB</name>
<dbReference type="InterPro" id="IPR050266">
    <property type="entry name" value="AB_hydrolase_sf"/>
</dbReference>
<keyword evidence="3" id="KW-1185">Reference proteome</keyword>
<dbReference type="STRING" id="390807.SAMN04488095_1553"/>
<organism evidence="2 3">
    <name type="scientific">Jannaschia pohangensis</name>
    <dbReference type="NCBI Taxonomy" id="390807"/>
    <lineage>
        <taxon>Bacteria</taxon>
        <taxon>Pseudomonadati</taxon>
        <taxon>Pseudomonadota</taxon>
        <taxon>Alphaproteobacteria</taxon>
        <taxon>Rhodobacterales</taxon>
        <taxon>Roseobacteraceae</taxon>
        <taxon>Jannaschia</taxon>
    </lineage>
</organism>
<proteinExistence type="predicted"/>